<dbReference type="GO" id="GO:0032259">
    <property type="term" value="P:methylation"/>
    <property type="evidence" value="ECO:0007669"/>
    <property type="project" value="UniProtKB-KW"/>
</dbReference>
<dbReference type="EMBL" id="CP019030">
    <property type="protein sequence ID" value="APU45455.1"/>
    <property type="molecule type" value="Genomic_DNA"/>
</dbReference>
<dbReference type="GO" id="GO:0102559">
    <property type="term" value="F:peptide chain release factor N(5)-glutamine methyltransferase activity"/>
    <property type="evidence" value="ECO:0007669"/>
    <property type="project" value="UniProtKB-EC"/>
</dbReference>
<dbReference type="GO" id="GO:0003676">
    <property type="term" value="F:nucleic acid binding"/>
    <property type="evidence" value="ECO:0007669"/>
    <property type="project" value="InterPro"/>
</dbReference>
<dbReference type="HAMAP" id="MF_02126">
    <property type="entry name" value="RF_methyltr_PrmC"/>
    <property type="match status" value="1"/>
</dbReference>
<keyword evidence="2 5" id="KW-0808">Transferase</keyword>
<dbReference type="PANTHER" id="PTHR18895:SF74">
    <property type="entry name" value="MTRF1L RELEASE FACTOR GLUTAMINE METHYLTRANSFERASE"/>
    <property type="match status" value="1"/>
</dbReference>
<comment type="caution">
    <text evidence="5">Lacks conserved residue(s) required for the propagation of feature annotation.</text>
</comment>
<evidence type="ECO:0000256" key="5">
    <source>
        <dbReference type="HAMAP-Rule" id="MF_02126"/>
    </source>
</evidence>
<feature type="binding site" evidence="5">
    <location>
        <begin position="187"/>
        <end position="190"/>
    </location>
    <ligand>
        <name>substrate</name>
    </ligand>
</feature>
<dbReference type="CDD" id="cd02440">
    <property type="entry name" value="AdoMet_MTases"/>
    <property type="match status" value="1"/>
</dbReference>
<dbReference type="Pfam" id="PF05175">
    <property type="entry name" value="MTS"/>
    <property type="match status" value="1"/>
</dbReference>
<dbReference type="InterPro" id="IPR050320">
    <property type="entry name" value="N5-glutamine_MTase"/>
</dbReference>
<feature type="binding site" evidence="5">
    <location>
        <begin position="122"/>
        <end position="126"/>
    </location>
    <ligand>
        <name>S-adenosyl-L-methionine</name>
        <dbReference type="ChEBI" id="CHEBI:59789"/>
    </ligand>
</feature>
<feature type="binding site" evidence="5">
    <location>
        <position position="187"/>
    </location>
    <ligand>
        <name>S-adenosyl-L-methionine</name>
        <dbReference type="ChEBI" id="CHEBI:59789"/>
    </ligand>
</feature>
<dbReference type="PROSITE" id="PS00092">
    <property type="entry name" value="N6_MTASE"/>
    <property type="match status" value="1"/>
</dbReference>
<sequence>MSNNWTYFQAQRWASSFLGDHGKDPSAAQFILEMLHDWSMTDLLANNRQPMPVEEATRYQRAITRVASSEPAQYVVGKAPFFGRKFVVNRDVLIPETETEELVEWVLDSMPADKELKVLDLGTGSGVIGITLALERPKWQVTLSDISAAALKIALTNQCLHGTNLNQVESDLFARLGDQRFDLIVTNPPYVALSEIDEMDPEVLEYEPPLALFASENGLAFYRRLFAAAGEHLTPRGVLFGETGHRQEERIQQLLKELAPSAKIETRHDIAGRMRMIKVTDFD</sequence>
<dbReference type="InterPro" id="IPR019874">
    <property type="entry name" value="RF_methyltr_PrmC"/>
</dbReference>
<evidence type="ECO:0000256" key="2">
    <source>
        <dbReference type="ARBA" id="ARBA00022679"/>
    </source>
</evidence>
<evidence type="ECO:0000259" key="6">
    <source>
        <dbReference type="Pfam" id="PF05175"/>
    </source>
</evidence>
<dbReference type="PANTHER" id="PTHR18895">
    <property type="entry name" value="HEMK METHYLTRANSFERASE"/>
    <property type="match status" value="1"/>
</dbReference>
<dbReference type="AlphaFoldDB" id="A0A1L7GTY8"/>
<dbReference type="NCBIfam" id="TIGR00536">
    <property type="entry name" value="hemK_fam"/>
    <property type="match status" value="1"/>
</dbReference>
<evidence type="ECO:0000256" key="3">
    <source>
        <dbReference type="ARBA" id="ARBA00022691"/>
    </source>
</evidence>
<dbReference type="RefSeq" id="WP_075667214.1">
    <property type="nucleotide sequence ID" value="NZ_CP019030.1"/>
</dbReference>
<dbReference type="SUPFAM" id="SSF53335">
    <property type="entry name" value="S-adenosyl-L-methionine-dependent methyltransferases"/>
    <property type="match status" value="1"/>
</dbReference>
<evidence type="ECO:0000313" key="9">
    <source>
        <dbReference type="Proteomes" id="UP000185427"/>
    </source>
</evidence>
<feature type="binding site" evidence="5">
    <location>
        <position position="145"/>
    </location>
    <ligand>
        <name>S-adenosyl-L-methionine</name>
        <dbReference type="ChEBI" id="CHEBI:59789"/>
    </ligand>
</feature>
<dbReference type="Gene3D" id="3.40.50.150">
    <property type="entry name" value="Vaccinia Virus protein VP39"/>
    <property type="match status" value="1"/>
</dbReference>
<evidence type="ECO:0000256" key="1">
    <source>
        <dbReference type="ARBA" id="ARBA00022603"/>
    </source>
</evidence>
<comment type="function">
    <text evidence="5">Methylates the class 1 translation termination release factors RF1/PrfA and RF2/PrfB on the glutamine residue of the universally conserved GGQ motif.</text>
</comment>
<keyword evidence="3 5" id="KW-0949">S-adenosyl-L-methionine</keyword>
<comment type="catalytic activity">
    <reaction evidence="4 5">
        <text>L-glutaminyl-[peptide chain release factor] + S-adenosyl-L-methionine = N(5)-methyl-L-glutaminyl-[peptide chain release factor] + S-adenosyl-L-homocysteine + H(+)</text>
        <dbReference type="Rhea" id="RHEA:42896"/>
        <dbReference type="Rhea" id="RHEA-COMP:10271"/>
        <dbReference type="Rhea" id="RHEA-COMP:10272"/>
        <dbReference type="ChEBI" id="CHEBI:15378"/>
        <dbReference type="ChEBI" id="CHEBI:30011"/>
        <dbReference type="ChEBI" id="CHEBI:57856"/>
        <dbReference type="ChEBI" id="CHEBI:59789"/>
        <dbReference type="ChEBI" id="CHEBI:61891"/>
        <dbReference type="EC" id="2.1.1.297"/>
    </reaction>
</comment>
<dbReference type="InterPro" id="IPR004556">
    <property type="entry name" value="HemK-like"/>
</dbReference>
<dbReference type="InterPro" id="IPR002052">
    <property type="entry name" value="DNA_methylase_N6_adenine_CS"/>
</dbReference>
<dbReference type="Pfam" id="PF17827">
    <property type="entry name" value="PrmC_N"/>
    <property type="match status" value="1"/>
</dbReference>
<accession>A0A1L7GTY8</accession>
<evidence type="ECO:0000313" key="8">
    <source>
        <dbReference type="EMBL" id="APU45455.1"/>
    </source>
</evidence>
<dbReference type="InterPro" id="IPR040758">
    <property type="entry name" value="PrmC_N"/>
</dbReference>
<gene>
    <name evidence="5" type="primary">prmC</name>
    <name evidence="8" type="ORF">BUW47_02900</name>
</gene>
<feature type="domain" description="Release factor glutamine methyltransferase N-terminal" evidence="7">
    <location>
        <begin position="9"/>
        <end position="77"/>
    </location>
</feature>
<proteinExistence type="inferred from homology"/>
<feature type="domain" description="Methyltransferase small" evidence="6">
    <location>
        <begin position="106"/>
        <end position="195"/>
    </location>
</feature>
<dbReference type="InterPro" id="IPR007848">
    <property type="entry name" value="Small_mtfrase_dom"/>
</dbReference>
<organism evidence="8 9">
    <name type="scientific">Limosilactobacillus fermentum</name>
    <name type="common">Lactobacillus fermentum</name>
    <dbReference type="NCBI Taxonomy" id="1613"/>
    <lineage>
        <taxon>Bacteria</taxon>
        <taxon>Bacillati</taxon>
        <taxon>Bacillota</taxon>
        <taxon>Bacilli</taxon>
        <taxon>Lactobacillales</taxon>
        <taxon>Lactobacillaceae</taxon>
        <taxon>Limosilactobacillus</taxon>
    </lineage>
</organism>
<protein>
    <recommendedName>
        <fullName evidence="5">Release factor glutamine methyltransferase</fullName>
        <shortName evidence="5">RF MTase</shortName>
        <ecNumber evidence="5">2.1.1.297</ecNumber>
    </recommendedName>
    <alternativeName>
        <fullName evidence="5">N5-glutamine methyltransferase PrmC</fullName>
    </alternativeName>
    <alternativeName>
        <fullName evidence="5">Protein-(glutamine-N5) MTase PrmC</fullName>
    </alternativeName>
    <alternativeName>
        <fullName evidence="5">Protein-glutamine N-methyltransferase PrmC</fullName>
    </alternativeName>
</protein>
<comment type="similarity">
    <text evidence="5">Belongs to the protein N5-glutamine methyltransferase family. PrmC subfamily.</text>
</comment>
<dbReference type="OrthoDB" id="9800643at2"/>
<dbReference type="EC" id="2.1.1.297" evidence="5"/>
<keyword evidence="1 5" id="KW-0489">Methyltransferase</keyword>
<evidence type="ECO:0000259" key="7">
    <source>
        <dbReference type="Pfam" id="PF17827"/>
    </source>
</evidence>
<dbReference type="NCBIfam" id="TIGR03534">
    <property type="entry name" value="RF_mod_PrmC"/>
    <property type="match status" value="1"/>
</dbReference>
<reference evidence="8 9" key="1">
    <citation type="submission" date="2016-12" db="EMBL/GenBank/DDBJ databases">
        <title>Complete Genome Sequence of Lactobacillus fermentum Strain SNUV175, a Probiotic for Treatment of Bacterial Vaginosis.</title>
        <authorList>
            <person name="Lee S."/>
            <person name="You H.J."/>
            <person name="Kwon B."/>
            <person name="Ko G."/>
        </authorList>
    </citation>
    <scope>NUCLEOTIDE SEQUENCE [LARGE SCALE GENOMIC DNA]</scope>
    <source>
        <strain evidence="8 9">SNUV175</strain>
    </source>
</reference>
<name>A0A1L7GTY8_LIMFE</name>
<evidence type="ECO:0000256" key="4">
    <source>
        <dbReference type="ARBA" id="ARBA00048391"/>
    </source>
</evidence>
<dbReference type="Gene3D" id="1.10.8.10">
    <property type="entry name" value="DNA helicase RuvA subunit, C-terminal domain"/>
    <property type="match status" value="1"/>
</dbReference>
<dbReference type="InterPro" id="IPR029063">
    <property type="entry name" value="SAM-dependent_MTases_sf"/>
</dbReference>
<dbReference type="Proteomes" id="UP000185427">
    <property type="component" value="Chromosome"/>
</dbReference>